<evidence type="ECO:0000256" key="5">
    <source>
        <dbReference type="ARBA" id="ARBA00022454"/>
    </source>
</evidence>
<keyword evidence="6 9" id="KW-0235">DNA replication</keyword>
<feature type="domain" description="GINS subunit" evidence="10">
    <location>
        <begin position="36"/>
        <end position="126"/>
    </location>
</feature>
<dbReference type="InterPro" id="IPR021151">
    <property type="entry name" value="GINS_A"/>
</dbReference>
<dbReference type="Pfam" id="PF05916">
    <property type="entry name" value="Sld5"/>
    <property type="match status" value="1"/>
</dbReference>
<evidence type="ECO:0000256" key="2">
    <source>
        <dbReference type="ARBA" id="ARBA00004286"/>
    </source>
</evidence>
<dbReference type="Pfam" id="PF24997">
    <property type="entry name" value="PSF1_C"/>
    <property type="match status" value="1"/>
</dbReference>
<proteinExistence type="evidence at transcript level"/>
<evidence type="ECO:0000256" key="4">
    <source>
        <dbReference type="ARBA" id="ARBA00015143"/>
    </source>
</evidence>
<evidence type="ECO:0000256" key="9">
    <source>
        <dbReference type="RuleBase" id="RU368085"/>
    </source>
</evidence>
<protein>
    <recommendedName>
        <fullName evidence="4 9">DNA replication complex GINS protein PSF1</fullName>
    </recommendedName>
</protein>
<dbReference type="EMBL" id="IACF01004607">
    <property type="protein sequence ID" value="LAB70196.1"/>
    <property type="molecule type" value="mRNA"/>
</dbReference>
<evidence type="ECO:0000256" key="1">
    <source>
        <dbReference type="ARBA" id="ARBA00004123"/>
    </source>
</evidence>
<comment type="subunit">
    <text evidence="9">Component of the GINS complex.</text>
</comment>
<dbReference type="GO" id="GO:0000811">
    <property type="term" value="C:GINS complex"/>
    <property type="evidence" value="ECO:0007669"/>
    <property type="project" value="UniProtKB-UniRule"/>
</dbReference>
<evidence type="ECO:0000313" key="12">
    <source>
        <dbReference type="EMBL" id="LAB70196.1"/>
    </source>
</evidence>
<keyword evidence="7 9" id="KW-0539">Nucleus</keyword>
<dbReference type="CDD" id="cd11710">
    <property type="entry name" value="GINS_A_psf1"/>
    <property type="match status" value="1"/>
</dbReference>
<evidence type="ECO:0000256" key="8">
    <source>
        <dbReference type="ARBA" id="ARBA00045258"/>
    </source>
</evidence>
<feature type="domain" description="DNA replication complex GINS protein PSF1 C-terminal" evidence="11">
    <location>
        <begin position="142"/>
        <end position="192"/>
    </location>
</feature>
<evidence type="ECO:0000259" key="11">
    <source>
        <dbReference type="Pfam" id="PF24997"/>
    </source>
</evidence>
<comment type="subcellular location">
    <subcellularLocation>
        <location evidence="2">Chromosome</location>
    </subcellularLocation>
    <subcellularLocation>
        <location evidence="1 9">Nucleus</location>
    </subcellularLocation>
</comment>
<dbReference type="PANTHER" id="PTHR12914">
    <property type="entry name" value="PARTNER OF SLD5"/>
    <property type="match status" value="1"/>
</dbReference>
<comment type="function">
    <text evidence="9">Required for correct functioning of the GINS complex, a complex that plays an essential role in the initiation of DNA replication, and progression of DNA replication forks. GINS complex seems to bind preferentially to single-stranded DNA.</text>
</comment>
<dbReference type="InterPro" id="IPR005339">
    <property type="entry name" value="GINS_Psf1"/>
</dbReference>
<organism evidence="12">
    <name type="scientific">Hirondellea gigas</name>
    <dbReference type="NCBI Taxonomy" id="1518452"/>
    <lineage>
        <taxon>Eukaryota</taxon>
        <taxon>Metazoa</taxon>
        <taxon>Ecdysozoa</taxon>
        <taxon>Arthropoda</taxon>
        <taxon>Crustacea</taxon>
        <taxon>Multicrustacea</taxon>
        <taxon>Malacostraca</taxon>
        <taxon>Eumalacostraca</taxon>
        <taxon>Peracarida</taxon>
        <taxon>Amphipoda</taxon>
        <taxon>Amphilochidea</taxon>
        <taxon>Lysianassida</taxon>
        <taxon>Lysianassidira</taxon>
        <taxon>Lysianassoidea</taxon>
        <taxon>Lysianassidae</taxon>
        <taxon>Hirondellea</taxon>
    </lineage>
</organism>
<dbReference type="InterPro" id="IPR036224">
    <property type="entry name" value="GINS_bundle-like_dom_sf"/>
</dbReference>
<dbReference type="InterPro" id="IPR056783">
    <property type="entry name" value="PSF1_C"/>
</dbReference>
<evidence type="ECO:0000256" key="3">
    <source>
        <dbReference type="ARBA" id="ARBA00006677"/>
    </source>
</evidence>
<accession>A0A2P2I8F2</accession>
<comment type="similarity">
    <text evidence="3 9">Belongs to the GINS1/PSF1 family.</text>
</comment>
<comment type="function">
    <text evidence="8">Required for correct functioning of the GINS complex, a complex that plays an essential role in the initiation of DNA replication, and progression of DNA replication forks. GINS complex is a core component of CDC45-MCM-GINS (CMG) helicase, the molecular machine that unwinds template DNA during replication, and around which the replisome is built.</text>
</comment>
<keyword evidence="5" id="KW-0158">Chromosome</keyword>
<dbReference type="SUPFAM" id="SSF158573">
    <property type="entry name" value="GINS helical bundle-like"/>
    <property type="match status" value="1"/>
</dbReference>
<evidence type="ECO:0000256" key="6">
    <source>
        <dbReference type="ARBA" id="ARBA00022705"/>
    </source>
</evidence>
<dbReference type="FunFam" id="1.20.58.1030:FF:000001">
    <property type="entry name" value="DNA replication complex GINS protein PSF1"/>
    <property type="match status" value="1"/>
</dbReference>
<evidence type="ECO:0000256" key="7">
    <source>
        <dbReference type="ARBA" id="ARBA00023242"/>
    </source>
</evidence>
<dbReference type="PANTHER" id="PTHR12914:SF2">
    <property type="entry name" value="DNA REPLICATION COMPLEX GINS PROTEIN PSF1"/>
    <property type="match status" value="1"/>
</dbReference>
<evidence type="ECO:0000259" key="10">
    <source>
        <dbReference type="Pfam" id="PF05916"/>
    </source>
</evidence>
<dbReference type="AlphaFoldDB" id="A0A2P2I8F2"/>
<name>A0A2P2I8F2_9CRUS</name>
<reference evidence="12" key="1">
    <citation type="journal article" date="2018" name="Biosci. Biotechnol. Biochem.">
        <title>Polysaccharide hydrolase of the hadal zone amphipods Hirondellea gigas.</title>
        <authorList>
            <person name="Kobayashi H."/>
            <person name="Nagahama T."/>
            <person name="Arai W."/>
            <person name="Sasagawa Y."/>
            <person name="Umeda M."/>
            <person name="Hayashi T."/>
            <person name="Nikaido I."/>
            <person name="Watanabe H."/>
            <person name="Oguri K."/>
            <person name="Kitazato H."/>
            <person name="Fujioka K."/>
            <person name="Kido Y."/>
            <person name="Takami H."/>
        </authorList>
    </citation>
    <scope>NUCLEOTIDE SEQUENCE</scope>
    <source>
        <tissue evidence="12">Whole body</tissue>
    </source>
</reference>
<dbReference type="GO" id="GO:1902983">
    <property type="term" value="P:DNA strand elongation involved in mitotic DNA replication"/>
    <property type="evidence" value="ECO:0007669"/>
    <property type="project" value="TreeGrafter"/>
</dbReference>
<dbReference type="CDD" id="cd21696">
    <property type="entry name" value="GINS_B_Psf1"/>
    <property type="match status" value="1"/>
</dbReference>
<sequence>MLADKALELIRELDRTQNGQLPAFNEDIIRQVLEEINTLFEHNVRDINNLPTDGSLVAGIHLRHAALERNKRCLLAYLYNRLERIKGMRWQLGSILPADVKGNMCEPELEWFKQYSASVATYMRSLGEGQGLDLTQDLKPPKSLYIEVRCLQDYGEFELDEGDVVLLSMDSTHYLPMAHCQHLIRQGVLQHVQ</sequence>
<dbReference type="Gene3D" id="1.20.58.1030">
    <property type="match status" value="1"/>
</dbReference>